<accession>A0A9P5H1I2</accession>
<name>A0A9P5H1I2_9HYPO</name>
<dbReference type="PANTHER" id="PTHR46014:SF1">
    <property type="entry name" value="TETRATRICOPEPTIDE REPEAT PROTEIN 1"/>
    <property type="match status" value="1"/>
</dbReference>
<gene>
    <name evidence="2" type="ORF">G7Z17_g8729</name>
</gene>
<evidence type="ECO:0000256" key="1">
    <source>
        <dbReference type="SAM" id="MobiDB-lite"/>
    </source>
</evidence>
<protein>
    <recommendedName>
        <fullName evidence="4">Tetratricopeptide repeat protein 1</fullName>
    </recommendedName>
</protein>
<organism evidence="2 3">
    <name type="scientific">Cylindrodendrum hubeiense</name>
    <dbReference type="NCBI Taxonomy" id="595255"/>
    <lineage>
        <taxon>Eukaryota</taxon>
        <taxon>Fungi</taxon>
        <taxon>Dikarya</taxon>
        <taxon>Ascomycota</taxon>
        <taxon>Pezizomycotina</taxon>
        <taxon>Sordariomycetes</taxon>
        <taxon>Hypocreomycetidae</taxon>
        <taxon>Hypocreales</taxon>
        <taxon>Nectriaceae</taxon>
        <taxon>Cylindrodendrum</taxon>
    </lineage>
</organism>
<dbReference type="InterPro" id="IPR011990">
    <property type="entry name" value="TPR-like_helical_dom_sf"/>
</dbReference>
<dbReference type="Proteomes" id="UP000722485">
    <property type="component" value="Unassembled WGS sequence"/>
</dbReference>
<dbReference type="EMBL" id="JAANBB010000230">
    <property type="protein sequence ID" value="KAF7545997.1"/>
    <property type="molecule type" value="Genomic_DNA"/>
</dbReference>
<feature type="region of interest" description="Disordered" evidence="1">
    <location>
        <begin position="1"/>
        <end position="58"/>
    </location>
</feature>
<keyword evidence="3" id="KW-1185">Reference proteome</keyword>
<dbReference type="OrthoDB" id="1872379at2759"/>
<dbReference type="InterPro" id="IPR052769">
    <property type="entry name" value="TPR_domain_protein"/>
</dbReference>
<sequence length="133" mass="14030">MASQPPATAKLSESGKSGAPKGREVGGKATKDAAADEADGEELRFSPEEEAALVEESNAAKAEANTLFSSKQYQDALDKYDSAIASCPKYLLYPRAVIQSNIAACHLKVEQWTDAIKSATEALDGLAKLEPKG</sequence>
<comment type="caution">
    <text evidence="2">The sequence shown here is derived from an EMBL/GenBank/DDBJ whole genome shotgun (WGS) entry which is preliminary data.</text>
</comment>
<dbReference type="PANTHER" id="PTHR46014">
    <property type="entry name" value="TETRATRICOPEPTIDE REPEAT PROTEIN 1"/>
    <property type="match status" value="1"/>
</dbReference>
<dbReference type="Gene3D" id="1.25.40.10">
    <property type="entry name" value="Tetratricopeptide repeat domain"/>
    <property type="match status" value="1"/>
</dbReference>
<evidence type="ECO:0008006" key="4">
    <source>
        <dbReference type="Google" id="ProtNLM"/>
    </source>
</evidence>
<evidence type="ECO:0000313" key="3">
    <source>
        <dbReference type="Proteomes" id="UP000722485"/>
    </source>
</evidence>
<reference evidence="2" key="1">
    <citation type="submission" date="2020-03" db="EMBL/GenBank/DDBJ databases">
        <title>Draft Genome Sequence of Cylindrodendrum hubeiense.</title>
        <authorList>
            <person name="Buettner E."/>
            <person name="Kellner H."/>
        </authorList>
    </citation>
    <scope>NUCLEOTIDE SEQUENCE</scope>
    <source>
        <strain evidence="2">IHI 201604</strain>
    </source>
</reference>
<evidence type="ECO:0000313" key="2">
    <source>
        <dbReference type="EMBL" id="KAF7545997.1"/>
    </source>
</evidence>
<dbReference type="SUPFAM" id="SSF48452">
    <property type="entry name" value="TPR-like"/>
    <property type="match status" value="1"/>
</dbReference>
<feature type="compositionally biased region" description="Basic and acidic residues" evidence="1">
    <location>
        <begin position="21"/>
        <end position="34"/>
    </location>
</feature>
<dbReference type="AlphaFoldDB" id="A0A9P5H1I2"/>
<proteinExistence type="predicted"/>